<dbReference type="EMBL" id="BAAABY010000005">
    <property type="protein sequence ID" value="GAA0444618.1"/>
    <property type="molecule type" value="Genomic_DNA"/>
</dbReference>
<evidence type="ECO:0000256" key="1">
    <source>
        <dbReference type="SAM" id="SignalP"/>
    </source>
</evidence>
<dbReference type="InterPro" id="IPR003646">
    <property type="entry name" value="SH3-like_bac-type"/>
</dbReference>
<proteinExistence type="predicted"/>
<feature type="domain" description="SH3b" evidence="2">
    <location>
        <begin position="49"/>
        <end position="118"/>
    </location>
</feature>
<evidence type="ECO:0000313" key="3">
    <source>
        <dbReference type="EMBL" id="GAA0444618.1"/>
    </source>
</evidence>
<organism evidence="3 4">
    <name type="scientific">Streptomyces olivaceiscleroticus</name>
    <dbReference type="NCBI Taxonomy" id="68245"/>
    <lineage>
        <taxon>Bacteria</taxon>
        <taxon>Bacillati</taxon>
        <taxon>Actinomycetota</taxon>
        <taxon>Actinomycetes</taxon>
        <taxon>Kitasatosporales</taxon>
        <taxon>Streptomycetaceae</taxon>
        <taxon>Streptomyces</taxon>
    </lineage>
</organism>
<protein>
    <submittedName>
        <fullName evidence="3">SH3 domain-containing protein</fullName>
    </submittedName>
</protein>
<dbReference type="Proteomes" id="UP001500909">
    <property type="component" value="Unassembled WGS sequence"/>
</dbReference>
<gene>
    <name evidence="3" type="ORF">GCM10010361_05580</name>
</gene>
<reference evidence="4" key="1">
    <citation type="journal article" date="2019" name="Int. J. Syst. Evol. Microbiol.">
        <title>The Global Catalogue of Microorganisms (GCM) 10K type strain sequencing project: providing services to taxonomists for standard genome sequencing and annotation.</title>
        <authorList>
            <consortium name="The Broad Institute Genomics Platform"/>
            <consortium name="The Broad Institute Genome Sequencing Center for Infectious Disease"/>
            <person name="Wu L."/>
            <person name="Ma J."/>
        </authorList>
    </citation>
    <scope>NUCLEOTIDE SEQUENCE [LARGE SCALE GENOMIC DNA]</scope>
    <source>
        <strain evidence="4">JCM 4805</strain>
    </source>
</reference>
<evidence type="ECO:0000313" key="4">
    <source>
        <dbReference type="Proteomes" id="UP001500909"/>
    </source>
</evidence>
<evidence type="ECO:0000259" key="2">
    <source>
        <dbReference type="PROSITE" id="PS51781"/>
    </source>
</evidence>
<keyword evidence="1" id="KW-0732">Signal</keyword>
<dbReference type="RefSeq" id="WP_346092677.1">
    <property type="nucleotide sequence ID" value="NZ_BAAABY010000005.1"/>
</dbReference>
<dbReference type="PROSITE" id="PS51781">
    <property type="entry name" value="SH3B"/>
    <property type="match status" value="1"/>
</dbReference>
<feature type="chain" id="PRO_5045551185" evidence="1">
    <location>
        <begin position="31"/>
        <end position="123"/>
    </location>
</feature>
<keyword evidence="4" id="KW-1185">Reference proteome</keyword>
<comment type="caution">
    <text evidence="3">The sequence shown here is derived from an EMBL/GenBank/DDBJ whole genome shotgun (WGS) entry which is preliminary data.</text>
</comment>
<name>A0ABP3J7I5_9ACTN</name>
<dbReference type="Gene3D" id="2.30.30.40">
    <property type="entry name" value="SH3 Domains"/>
    <property type="match status" value="1"/>
</dbReference>
<sequence length="123" mass="12654">MRIRKALAITTLGAALTSGAVLLPTASAGAAPSAVTCGNAHWPHPNKDSGTGTVTSGSAAVHTGPYGDCAVTAYLDKGQKVTYDCYSRVSAGKKWTFVRHPKGASIGWVYGKYLDDGGATKHC</sequence>
<accession>A0ABP3J7I5</accession>
<feature type="signal peptide" evidence="1">
    <location>
        <begin position="1"/>
        <end position="30"/>
    </location>
</feature>